<reference evidence="3" key="1">
    <citation type="submission" date="2023-10" db="EMBL/GenBank/DDBJ databases">
        <authorList>
            <person name="Chen Y."/>
            <person name="Shah S."/>
            <person name="Dougan E. K."/>
            <person name="Thang M."/>
            <person name="Chan C."/>
        </authorList>
    </citation>
    <scope>NUCLEOTIDE SEQUENCE [LARGE SCALE GENOMIC DNA]</scope>
</reference>
<feature type="signal peptide" evidence="2">
    <location>
        <begin position="1"/>
        <end position="35"/>
    </location>
</feature>
<name>A0ABN9VCA6_9DINO</name>
<feature type="compositionally biased region" description="Low complexity" evidence="1">
    <location>
        <begin position="125"/>
        <end position="134"/>
    </location>
</feature>
<feature type="compositionally biased region" description="Basic and acidic residues" evidence="1">
    <location>
        <begin position="254"/>
        <end position="265"/>
    </location>
</feature>
<feature type="compositionally biased region" description="Basic and acidic residues" evidence="1">
    <location>
        <begin position="96"/>
        <end position="106"/>
    </location>
</feature>
<feature type="compositionally biased region" description="Gly residues" evidence="1">
    <location>
        <begin position="62"/>
        <end position="78"/>
    </location>
</feature>
<feature type="region of interest" description="Disordered" evidence="1">
    <location>
        <begin position="36"/>
        <end position="302"/>
    </location>
</feature>
<evidence type="ECO:0000313" key="3">
    <source>
        <dbReference type="EMBL" id="CAK0870701.1"/>
    </source>
</evidence>
<gene>
    <name evidence="3" type="ORF">PCOR1329_LOCUS56736</name>
</gene>
<evidence type="ECO:0000256" key="2">
    <source>
        <dbReference type="SAM" id="SignalP"/>
    </source>
</evidence>
<dbReference type="Proteomes" id="UP001189429">
    <property type="component" value="Unassembled WGS sequence"/>
</dbReference>
<feature type="chain" id="PRO_5046888132" evidence="2">
    <location>
        <begin position="36"/>
        <end position="307"/>
    </location>
</feature>
<keyword evidence="4" id="KW-1185">Reference proteome</keyword>
<feature type="compositionally biased region" description="Polar residues" evidence="1">
    <location>
        <begin position="240"/>
        <end position="249"/>
    </location>
</feature>
<protein>
    <submittedName>
        <fullName evidence="3">Uncharacterized protein</fullName>
    </submittedName>
</protein>
<dbReference type="EMBL" id="CAUYUJ010016988">
    <property type="protein sequence ID" value="CAK0870701.1"/>
    <property type="molecule type" value="Genomic_DNA"/>
</dbReference>
<feature type="compositionally biased region" description="Low complexity" evidence="1">
    <location>
        <begin position="188"/>
        <end position="209"/>
    </location>
</feature>
<evidence type="ECO:0000313" key="4">
    <source>
        <dbReference type="Proteomes" id="UP001189429"/>
    </source>
</evidence>
<accession>A0ABN9VCA6</accession>
<keyword evidence="2" id="KW-0732">Signal</keyword>
<organism evidence="3 4">
    <name type="scientific">Prorocentrum cordatum</name>
    <dbReference type="NCBI Taxonomy" id="2364126"/>
    <lineage>
        <taxon>Eukaryota</taxon>
        <taxon>Sar</taxon>
        <taxon>Alveolata</taxon>
        <taxon>Dinophyceae</taxon>
        <taxon>Prorocentrales</taxon>
        <taxon>Prorocentraceae</taxon>
        <taxon>Prorocentrum</taxon>
    </lineage>
</organism>
<sequence length="307" mass="31953">MQAGSAARGRAVHPIRLLWPLLPVAASAAVGAVQANNAEDGDTAQPRGSPPRDSGAHAGVAPGRGGLPGRLAGGGAGRPGPASRGPPETAAAPRRTTAEAESERAILRTIETFYGQTQEVRASSRKPSPAPSRSGTPTRSKEPALPQTESTVGPPLSTGWLRQPDPLAQTAAFGFGSPMAPTSPLSPPRRQNTSPPPSSSSLWPPTSSSGVPSQQRPGTPPRSRSAAPPLECPLEAHARLQQQCGQNCGQPHGESYDHPYVHGDYYDQGAVPRSPRSSGRYDLTLGAGDRSPRGLPRRATSPWRVCM</sequence>
<comment type="caution">
    <text evidence="3">The sequence shown here is derived from an EMBL/GenBank/DDBJ whole genome shotgun (WGS) entry which is preliminary data.</text>
</comment>
<feature type="compositionally biased region" description="Low complexity" evidence="1">
    <location>
        <begin position="79"/>
        <end position="95"/>
    </location>
</feature>
<proteinExistence type="predicted"/>
<evidence type="ECO:0000256" key="1">
    <source>
        <dbReference type="SAM" id="MobiDB-lite"/>
    </source>
</evidence>